<gene>
    <name evidence="1" type="ORF">JVT61DRAFT_6337</name>
</gene>
<accession>A0A8I3A8N9</accession>
<evidence type="ECO:0000313" key="2">
    <source>
        <dbReference type="Proteomes" id="UP000683000"/>
    </source>
</evidence>
<sequence length="85" mass="10233">MDQRIFELEKENVRLRRSRRLIHRSIRTYTREGRAIRRLVSLSDSVIDLTREFDRRVLLAEGLNDIENVDSTDKMQMNWNTLAEN</sequence>
<reference evidence="1" key="1">
    <citation type="submission" date="2021-03" db="EMBL/GenBank/DDBJ databases">
        <title>Evolutionary innovations through gain and loss of genes in the ectomycorrhizal Boletales.</title>
        <authorList>
            <person name="Wu G."/>
            <person name="Miyauchi S."/>
            <person name="Morin E."/>
            <person name="Yang Z.-L."/>
            <person name="Xu J."/>
            <person name="Martin F.M."/>
        </authorList>
    </citation>
    <scope>NUCLEOTIDE SEQUENCE</scope>
    <source>
        <strain evidence="1">BR01</strain>
    </source>
</reference>
<name>A0A8I3A8N9_9AGAM</name>
<protein>
    <submittedName>
        <fullName evidence="1">Uncharacterized protein</fullName>
    </submittedName>
</protein>
<dbReference type="Proteomes" id="UP000683000">
    <property type="component" value="Unassembled WGS sequence"/>
</dbReference>
<keyword evidence="2" id="KW-1185">Reference proteome</keyword>
<comment type="caution">
    <text evidence="1">The sequence shown here is derived from an EMBL/GenBank/DDBJ whole genome shotgun (WGS) entry which is preliminary data.</text>
</comment>
<organism evidence="1 2">
    <name type="scientific">Boletus reticuloceps</name>
    <dbReference type="NCBI Taxonomy" id="495285"/>
    <lineage>
        <taxon>Eukaryota</taxon>
        <taxon>Fungi</taxon>
        <taxon>Dikarya</taxon>
        <taxon>Basidiomycota</taxon>
        <taxon>Agaricomycotina</taxon>
        <taxon>Agaricomycetes</taxon>
        <taxon>Agaricomycetidae</taxon>
        <taxon>Boletales</taxon>
        <taxon>Boletineae</taxon>
        <taxon>Boletaceae</taxon>
        <taxon>Boletoideae</taxon>
        <taxon>Boletus</taxon>
    </lineage>
</organism>
<evidence type="ECO:0000313" key="1">
    <source>
        <dbReference type="EMBL" id="KAG6373670.1"/>
    </source>
</evidence>
<dbReference type="OrthoDB" id="2671428at2759"/>
<proteinExistence type="predicted"/>
<dbReference type="AlphaFoldDB" id="A0A8I3A8N9"/>
<dbReference type="EMBL" id="JAGFBS010000021">
    <property type="protein sequence ID" value="KAG6373670.1"/>
    <property type="molecule type" value="Genomic_DNA"/>
</dbReference>